<dbReference type="PANTHER" id="PTHR14647">
    <property type="entry name" value="GALACTOSE-3-O-SULFOTRANSFERASE"/>
    <property type="match status" value="1"/>
</dbReference>
<evidence type="ECO:0000256" key="7">
    <source>
        <dbReference type="ARBA" id="ARBA00023034"/>
    </source>
</evidence>
<dbReference type="EMBL" id="OW240913">
    <property type="protein sequence ID" value="CAH2246486.1"/>
    <property type="molecule type" value="Genomic_DNA"/>
</dbReference>
<evidence type="ECO:0000256" key="9">
    <source>
        <dbReference type="ARBA" id="ARBA00023180"/>
    </source>
</evidence>
<keyword evidence="3" id="KW-0808">Transferase</keyword>
<keyword evidence="8" id="KW-0472">Membrane</keyword>
<dbReference type="AlphaFoldDB" id="A0AAD1RA48"/>
<keyword evidence="5" id="KW-0735">Signal-anchor</keyword>
<organism evidence="10 11">
    <name type="scientific">Pelobates cultripes</name>
    <name type="common">Western spadefoot toad</name>
    <dbReference type="NCBI Taxonomy" id="61616"/>
    <lineage>
        <taxon>Eukaryota</taxon>
        <taxon>Metazoa</taxon>
        <taxon>Chordata</taxon>
        <taxon>Craniata</taxon>
        <taxon>Vertebrata</taxon>
        <taxon>Euteleostomi</taxon>
        <taxon>Amphibia</taxon>
        <taxon>Batrachia</taxon>
        <taxon>Anura</taxon>
        <taxon>Pelobatoidea</taxon>
        <taxon>Pelobatidae</taxon>
        <taxon>Pelobates</taxon>
    </lineage>
</organism>
<evidence type="ECO:0000256" key="2">
    <source>
        <dbReference type="ARBA" id="ARBA00008124"/>
    </source>
</evidence>
<protein>
    <submittedName>
        <fullName evidence="10">Galactose-3-O-sulfotransferase 2-like</fullName>
    </submittedName>
</protein>
<dbReference type="InterPro" id="IPR009729">
    <property type="entry name" value="Gal-3-0_sulfotransfrase"/>
</dbReference>
<keyword evidence="7" id="KW-0333">Golgi apparatus</keyword>
<accession>A0AAD1RA48</accession>
<dbReference type="GO" id="GO:0000139">
    <property type="term" value="C:Golgi membrane"/>
    <property type="evidence" value="ECO:0007669"/>
    <property type="project" value="UniProtKB-SubCell"/>
</dbReference>
<dbReference type="Pfam" id="PF06990">
    <property type="entry name" value="Gal-3-0_sulfotr"/>
    <property type="match status" value="1"/>
</dbReference>
<dbReference type="SUPFAM" id="SSF52540">
    <property type="entry name" value="P-loop containing nucleoside triphosphate hydrolases"/>
    <property type="match status" value="1"/>
</dbReference>
<evidence type="ECO:0000313" key="10">
    <source>
        <dbReference type="EMBL" id="CAH2246486.1"/>
    </source>
</evidence>
<sequence>MPNDTFYFTILRNPVSQMESSFSYYKGMDIFWKPKSLEEFLSNTSTYYNRSSTNSHYAKNFMAFDLGFNHNGWESAKNFKLICQAVDIMFDLVLISEYFDESLVLLKNALCWTFDDVLSIPLNSRSNKTKKSLSEEIQYKIQSWNQLDWHLYVYFNRTFWNQVEKFGRKRMEHEVKELRRRRAEITKFCFQGEVDPDKVKDKFLKPFQAGIAKILGYNLKPGLKEDKDFCQKLVTPELQYSKLLWKKIQMHSPPKGRESTGLGVNKHSNNLFSGLVKQERAYSYKNHSNSTIGS</sequence>
<comment type="subcellular location">
    <subcellularLocation>
        <location evidence="1">Golgi apparatus membrane</location>
        <topology evidence="1">Single-pass type II membrane protein</topology>
    </subcellularLocation>
</comment>
<reference evidence="10" key="1">
    <citation type="submission" date="2022-03" db="EMBL/GenBank/DDBJ databases">
        <authorList>
            <person name="Alioto T."/>
            <person name="Alioto T."/>
            <person name="Gomez Garrido J."/>
        </authorList>
    </citation>
    <scope>NUCLEOTIDE SEQUENCE</scope>
</reference>
<keyword evidence="6" id="KW-1133">Transmembrane helix</keyword>
<keyword evidence="9" id="KW-0325">Glycoprotein</keyword>
<name>A0AAD1RA48_PELCU</name>
<dbReference type="Proteomes" id="UP001295444">
    <property type="component" value="Chromosome 02"/>
</dbReference>
<dbReference type="GO" id="GO:0009247">
    <property type="term" value="P:glycolipid biosynthetic process"/>
    <property type="evidence" value="ECO:0007669"/>
    <property type="project" value="InterPro"/>
</dbReference>
<evidence type="ECO:0000256" key="6">
    <source>
        <dbReference type="ARBA" id="ARBA00022989"/>
    </source>
</evidence>
<evidence type="ECO:0000256" key="3">
    <source>
        <dbReference type="ARBA" id="ARBA00022679"/>
    </source>
</evidence>
<keyword evidence="4" id="KW-0812">Transmembrane</keyword>
<evidence type="ECO:0000313" key="11">
    <source>
        <dbReference type="Proteomes" id="UP001295444"/>
    </source>
</evidence>
<evidence type="ECO:0000256" key="5">
    <source>
        <dbReference type="ARBA" id="ARBA00022968"/>
    </source>
</evidence>
<comment type="similarity">
    <text evidence="2">Belongs to the galactose-3-O-sulfotransferase family.</text>
</comment>
<dbReference type="InterPro" id="IPR027417">
    <property type="entry name" value="P-loop_NTPase"/>
</dbReference>
<dbReference type="GO" id="GO:0001733">
    <property type="term" value="F:galactosylceramide sulfotransferase activity"/>
    <property type="evidence" value="ECO:0007669"/>
    <property type="project" value="InterPro"/>
</dbReference>
<evidence type="ECO:0000256" key="1">
    <source>
        <dbReference type="ARBA" id="ARBA00004323"/>
    </source>
</evidence>
<dbReference type="PANTHER" id="PTHR14647:SF62">
    <property type="entry name" value="GALACTOSE-3-O-SULFOTRANSFERASE 2"/>
    <property type="match status" value="1"/>
</dbReference>
<evidence type="ECO:0000256" key="4">
    <source>
        <dbReference type="ARBA" id="ARBA00022692"/>
    </source>
</evidence>
<evidence type="ECO:0000256" key="8">
    <source>
        <dbReference type="ARBA" id="ARBA00023136"/>
    </source>
</evidence>
<keyword evidence="11" id="KW-1185">Reference proteome</keyword>
<gene>
    <name evidence="10" type="ORF">PECUL_23A033757</name>
</gene>
<proteinExistence type="inferred from homology"/>
<dbReference type="Gene3D" id="3.40.50.300">
    <property type="entry name" value="P-loop containing nucleotide triphosphate hydrolases"/>
    <property type="match status" value="1"/>
</dbReference>